<proteinExistence type="predicted"/>
<feature type="compositionally biased region" description="Low complexity" evidence="1">
    <location>
        <begin position="47"/>
        <end position="62"/>
    </location>
</feature>
<feature type="region of interest" description="Disordered" evidence="1">
    <location>
        <begin position="1"/>
        <end position="102"/>
    </location>
</feature>
<feature type="non-terminal residue" evidence="2">
    <location>
        <position position="1"/>
    </location>
</feature>
<protein>
    <submittedName>
        <fullName evidence="2">Uncharacterized protein</fullName>
    </submittedName>
</protein>
<evidence type="ECO:0000256" key="1">
    <source>
        <dbReference type="SAM" id="MobiDB-lite"/>
    </source>
</evidence>
<gene>
    <name evidence="2" type="ORF">AVDCRST_MAG05-1493</name>
</gene>
<sequence>EGGVRPRHQDGAPAQDPQLPGHRDHLDVDQQPSYGRDTRHGRRQPARRQPGQRGRRSPGAGPRPRRGGPGLPGRRGPAGRDGPDEGRPGPDGALPDPPRRWI</sequence>
<feature type="non-terminal residue" evidence="2">
    <location>
        <position position="102"/>
    </location>
</feature>
<name>A0A6J4S617_9ACTN</name>
<reference evidence="2" key="1">
    <citation type="submission" date="2020-02" db="EMBL/GenBank/DDBJ databases">
        <authorList>
            <person name="Meier V. D."/>
        </authorList>
    </citation>
    <scope>NUCLEOTIDE SEQUENCE</scope>
    <source>
        <strain evidence="2">AVDCRST_MAG05</strain>
    </source>
</reference>
<evidence type="ECO:0000313" key="2">
    <source>
        <dbReference type="EMBL" id="CAA9484403.1"/>
    </source>
</evidence>
<accession>A0A6J4S617</accession>
<dbReference type="AlphaFoldDB" id="A0A6J4S617"/>
<organism evidence="2">
    <name type="scientific">uncultured Rubrobacteraceae bacterium</name>
    <dbReference type="NCBI Taxonomy" id="349277"/>
    <lineage>
        <taxon>Bacteria</taxon>
        <taxon>Bacillati</taxon>
        <taxon>Actinomycetota</taxon>
        <taxon>Rubrobacteria</taxon>
        <taxon>Rubrobacterales</taxon>
        <taxon>Rubrobacteraceae</taxon>
        <taxon>environmental samples</taxon>
    </lineage>
</organism>
<dbReference type="EMBL" id="CADCVM010000166">
    <property type="protein sequence ID" value="CAA9484403.1"/>
    <property type="molecule type" value="Genomic_DNA"/>
</dbReference>